<protein>
    <recommendedName>
        <fullName evidence="2">Sister chromatid cohesion protein DCC1</fullName>
    </recommendedName>
</protein>
<reference evidence="4" key="1">
    <citation type="submission" date="2015-09" db="EMBL/GenBank/DDBJ databases">
        <title>Scylla olivacea transcriptome.</title>
        <authorList>
            <person name="Ikhwanuddin M."/>
        </authorList>
    </citation>
    <scope>NUCLEOTIDE SEQUENCE</scope>
</reference>
<accession>A0A0P4WBX9</accession>
<evidence type="ECO:0000313" key="4">
    <source>
        <dbReference type="EMBL" id="JAI64732.1"/>
    </source>
</evidence>
<comment type="similarity">
    <text evidence="1">Belongs to the DCC1 family.</text>
</comment>
<proteinExistence type="inferred from homology"/>
<dbReference type="Pfam" id="PF09724">
    <property type="entry name" value="Dcc1"/>
    <property type="match status" value="1"/>
</dbReference>
<sequence>MATRTESDVQALLQQANLREEDLLPEIQVLHFSPDFQPEQDNVLLIELDKNLLNLFKEGQSAVLRGDPQESAVLCTNDKTFEVRGAVTSNSVLLVPELFVPSETEGKRTLVHREVSSIHHSYLEVVPCKPRLHKLRQLLEECPYEGSDENHPSTGHRYSLNELQDRIQCSEEELEAGLKSVGAYHIYGFWQIPKFDYQFRIVSHLTNLIGDQGWPLDGIPYEEALNELSKLEPRTVMAQCLDYYLEPMHAEREEDGDSLHAVNGDKVCRLFGEVLLRSARGMELDEFNTMWANSVPKGLSTNLSQLKGLVLLDKSSPATVITYFPTGELPMDIKSRFETLFEVQEKWTYDEIQPFLDDLADNKNPVSTLLMKHARGFTVDGTKYYSGRYTK</sequence>
<dbReference type="InterPro" id="IPR019128">
    <property type="entry name" value="Dcc1"/>
</dbReference>
<dbReference type="GO" id="GO:0000775">
    <property type="term" value="C:chromosome, centromeric region"/>
    <property type="evidence" value="ECO:0007669"/>
    <property type="project" value="TreeGrafter"/>
</dbReference>
<evidence type="ECO:0000256" key="3">
    <source>
        <dbReference type="ARBA" id="ARBA00022705"/>
    </source>
</evidence>
<evidence type="ECO:0000256" key="1">
    <source>
        <dbReference type="ARBA" id="ARBA00007017"/>
    </source>
</evidence>
<dbReference type="GO" id="GO:0000785">
    <property type="term" value="C:chromatin"/>
    <property type="evidence" value="ECO:0007669"/>
    <property type="project" value="TreeGrafter"/>
</dbReference>
<dbReference type="EMBL" id="GDRN01065125">
    <property type="protein sequence ID" value="JAI64732.1"/>
    <property type="molecule type" value="Transcribed_RNA"/>
</dbReference>
<dbReference type="GO" id="GO:0006260">
    <property type="term" value="P:DNA replication"/>
    <property type="evidence" value="ECO:0007669"/>
    <property type="project" value="UniProtKB-KW"/>
</dbReference>
<dbReference type="PANTHER" id="PTHR13395">
    <property type="entry name" value="SISTER CHROMATID COHESION PROTEIN DCC1-RELATED"/>
    <property type="match status" value="1"/>
</dbReference>
<evidence type="ECO:0000256" key="2">
    <source>
        <dbReference type="ARBA" id="ARBA00017682"/>
    </source>
</evidence>
<dbReference type="AlphaFoldDB" id="A0A0P4WBX9"/>
<dbReference type="GO" id="GO:0034088">
    <property type="term" value="P:maintenance of mitotic sister chromatid cohesion"/>
    <property type="evidence" value="ECO:0007669"/>
    <property type="project" value="TreeGrafter"/>
</dbReference>
<keyword evidence="3" id="KW-0235">DNA replication</keyword>
<dbReference type="PANTHER" id="PTHR13395:SF6">
    <property type="entry name" value="SISTER CHROMATID COHESION PROTEIN DCC1"/>
    <property type="match status" value="1"/>
</dbReference>
<dbReference type="GO" id="GO:0031390">
    <property type="term" value="C:Ctf18 RFC-like complex"/>
    <property type="evidence" value="ECO:0007669"/>
    <property type="project" value="InterPro"/>
</dbReference>
<organism evidence="4">
    <name type="scientific">Scylla olivacea</name>
    <name type="common">Orange mud crab</name>
    <name type="synonym">Cancer olivacea</name>
    <dbReference type="NCBI Taxonomy" id="85551"/>
    <lineage>
        <taxon>Eukaryota</taxon>
        <taxon>Metazoa</taxon>
        <taxon>Ecdysozoa</taxon>
        <taxon>Arthropoda</taxon>
        <taxon>Crustacea</taxon>
        <taxon>Multicrustacea</taxon>
        <taxon>Malacostraca</taxon>
        <taxon>Eumalacostraca</taxon>
        <taxon>Eucarida</taxon>
        <taxon>Decapoda</taxon>
        <taxon>Pleocyemata</taxon>
        <taxon>Brachyura</taxon>
        <taxon>Eubrachyura</taxon>
        <taxon>Portunoidea</taxon>
        <taxon>Portunidae</taxon>
        <taxon>Portuninae</taxon>
        <taxon>Scylla</taxon>
    </lineage>
</organism>
<name>A0A0P4WBX9_SCYOL</name>